<feature type="compositionally biased region" description="Polar residues" evidence="1">
    <location>
        <begin position="132"/>
        <end position="142"/>
    </location>
</feature>
<dbReference type="EMBL" id="GL883101">
    <property type="protein sequence ID" value="EGG08258.1"/>
    <property type="molecule type" value="Genomic_DNA"/>
</dbReference>
<feature type="compositionally biased region" description="Polar residues" evidence="1">
    <location>
        <begin position="37"/>
        <end position="57"/>
    </location>
</feature>
<dbReference type="RefSeq" id="XP_007408456.1">
    <property type="nucleotide sequence ID" value="XM_007408394.1"/>
</dbReference>
<feature type="region of interest" description="Disordered" evidence="1">
    <location>
        <begin position="114"/>
        <end position="209"/>
    </location>
</feature>
<reference evidence="3" key="1">
    <citation type="journal article" date="2011" name="Proc. Natl. Acad. Sci. U.S.A.">
        <title>Obligate biotrophy features unraveled by the genomic analysis of rust fungi.</title>
        <authorList>
            <person name="Duplessis S."/>
            <person name="Cuomo C.A."/>
            <person name="Lin Y.-C."/>
            <person name="Aerts A."/>
            <person name="Tisserant E."/>
            <person name="Veneault-Fourrey C."/>
            <person name="Joly D.L."/>
            <person name="Hacquard S."/>
            <person name="Amselem J."/>
            <person name="Cantarel B.L."/>
            <person name="Chiu R."/>
            <person name="Coutinho P.M."/>
            <person name="Feau N."/>
            <person name="Field M."/>
            <person name="Frey P."/>
            <person name="Gelhaye E."/>
            <person name="Goldberg J."/>
            <person name="Grabherr M.G."/>
            <person name="Kodira C.D."/>
            <person name="Kohler A."/>
            <person name="Kuees U."/>
            <person name="Lindquist E.A."/>
            <person name="Lucas S.M."/>
            <person name="Mago R."/>
            <person name="Mauceli E."/>
            <person name="Morin E."/>
            <person name="Murat C."/>
            <person name="Pangilinan J.L."/>
            <person name="Park R."/>
            <person name="Pearson M."/>
            <person name="Quesneville H."/>
            <person name="Rouhier N."/>
            <person name="Sakthikumar S."/>
            <person name="Salamov A.A."/>
            <person name="Schmutz J."/>
            <person name="Selles B."/>
            <person name="Shapiro H."/>
            <person name="Tanguay P."/>
            <person name="Tuskan G.A."/>
            <person name="Henrissat B."/>
            <person name="Van de Peer Y."/>
            <person name="Rouze P."/>
            <person name="Ellis J.G."/>
            <person name="Dodds P.N."/>
            <person name="Schein J.E."/>
            <person name="Zhong S."/>
            <person name="Hamelin R.C."/>
            <person name="Grigoriev I.V."/>
            <person name="Szabo L.J."/>
            <person name="Martin F."/>
        </authorList>
    </citation>
    <scope>NUCLEOTIDE SEQUENCE [LARGE SCALE GENOMIC DNA]</scope>
    <source>
        <strain evidence="3">98AG31 / pathotype 3-4-7</strain>
    </source>
</reference>
<gene>
    <name evidence="2" type="ORF">MELLADRAFT_62097</name>
</gene>
<feature type="region of interest" description="Disordered" evidence="1">
    <location>
        <begin position="18"/>
        <end position="95"/>
    </location>
</feature>
<feature type="compositionally biased region" description="Basic and acidic residues" evidence="1">
    <location>
        <begin position="59"/>
        <end position="80"/>
    </location>
</feature>
<dbReference type="InParanoid" id="F4RHJ8"/>
<organism evidence="3">
    <name type="scientific">Melampsora larici-populina (strain 98AG31 / pathotype 3-4-7)</name>
    <name type="common">Poplar leaf rust fungus</name>
    <dbReference type="NCBI Taxonomy" id="747676"/>
    <lineage>
        <taxon>Eukaryota</taxon>
        <taxon>Fungi</taxon>
        <taxon>Dikarya</taxon>
        <taxon>Basidiomycota</taxon>
        <taxon>Pucciniomycotina</taxon>
        <taxon>Pucciniomycetes</taxon>
        <taxon>Pucciniales</taxon>
        <taxon>Melampsoraceae</taxon>
        <taxon>Melampsora</taxon>
    </lineage>
</organism>
<evidence type="ECO:0000313" key="2">
    <source>
        <dbReference type="EMBL" id="EGG08258.1"/>
    </source>
</evidence>
<dbReference type="Proteomes" id="UP000001072">
    <property type="component" value="Unassembled WGS sequence"/>
</dbReference>
<proteinExistence type="predicted"/>
<feature type="compositionally biased region" description="Low complexity" evidence="1">
    <location>
        <begin position="143"/>
        <end position="155"/>
    </location>
</feature>
<feature type="compositionally biased region" description="Polar residues" evidence="1">
    <location>
        <begin position="86"/>
        <end position="95"/>
    </location>
</feature>
<evidence type="ECO:0000313" key="3">
    <source>
        <dbReference type="Proteomes" id="UP000001072"/>
    </source>
</evidence>
<dbReference type="KEGG" id="mlr:MELLADRAFT_62097"/>
<accession>F4RHJ8</accession>
<feature type="compositionally biased region" description="Polar residues" evidence="1">
    <location>
        <begin position="189"/>
        <end position="202"/>
    </location>
</feature>
<sequence length="209" mass="23054">MESLNFADLLLSLFAIKETQDRTELPEPTPPGKITHHASNILKQSKQPDVSTTQPTSVREAKSNQSDDKGLEEDAHHDNIIKNTKRNSISSQLVPEDQSTLTINIQKQLTSPIKANTSKITKSKPMHDQGGSRDSQPSLSPITTRAQTQAQMATRKSSRRIHPTNEEQPKSKKQRTITSAKNTLKKAGSKSQNLTKKASTNPGKAKPLF</sequence>
<dbReference type="GeneID" id="18929844"/>
<keyword evidence="3" id="KW-1185">Reference proteome</keyword>
<protein>
    <submittedName>
        <fullName evidence="2">Uncharacterized protein</fullName>
    </submittedName>
</protein>
<dbReference type="VEuPathDB" id="FungiDB:MELLADRAFT_62097"/>
<name>F4RHJ8_MELLP</name>
<evidence type="ECO:0000256" key="1">
    <source>
        <dbReference type="SAM" id="MobiDB-lite"/>
    </source>
</evidence>
<dbReference type="HOGENOM" id="CLU_1315645_0_0_1"/>
<dbReference type="AlphaFoldDB" id="F4RHJ8"/>